<dbReference type="EMBL" id="JBBPBN010000011">
    <property type="protein sequence ID" value="KAK9028707.1"/>
    <property type="molecule type" value="Genomic_DNA"/>
</dbReference>
<proteinExistence type="predicted"/>
<comment type="caution">
    <text evidence="1">The sequence shown here is derived from an EMBL/GenBank/DDBJ whole genome shotgun (WGS) entry which is preliminary data.</text>
</comment>
<name>A0ABR2STX1_9ROSI</name>
<gene>
    <name evidence="1" type="ORF">V6N11_025856</name>
</gene>
<dbReference type="Proteomes" id="UP001396334">
    <property type="component" value="Unassembled WGS sequence"/>
</dbReference>
<organism evidence="1 2">
    <name type="scientific">Hibiscus sabdariffa</name>
    <name type="common">roselle</name>
    <dbReference type="NCBI Taxonomy" id="183260"/>
    <lineage>
        <taxon>Eukaryota</taxon>
        <taxon>Viridiplantae</taxon>
        <taxon>Streptophyta</taxon>
        <taxon>Embryophyta</taxon>
        <taxon>Tracheophyta</taxon>
        <taxon>Spermatophyta</taxon>
        <taxon>Magnoliopsida</taxon>
        <taxon>eudicotyledons</taxon>
        <taxon>Gunneridae</taxon>
        <taxon>Pentapetalae</taxon>
        <taxon>rosids</taxon>
        <taxon>malvids</taxon>
        <taxon>Malvales</taxon>
        <taxon>Malvaceae</taxon>
        <taxon>Malvoideae</taxon>
        <taxon>Hibiscus</taxon>
    </lineage>
</organism>
<accession>A0ABR2STX1</accession>
<evidence type="ECO:0000313" key="2">
    <source>
        <dbReference type="Proteomes" id="UP001396334"/>
    </source>
</evidence>
<keyword evidence="2" id="KW-1185">Reference proteome</keyword>
<evidence type="ECO:0000313" key="1">
    <source>
        <dbReference type="EMBL" id="KAK9028707.1"/>
    </source>
</evidence>
<sequence length="118" mass="13441">MMAAVNLNSVDDKIFDEVVVEVADKVTDEVVVKVVEEASSEMLTICDHPYAQKRCLPLEIYVWMKQNEEKVTNMYAELRNYVTSQFAELPNHVDSQFAEICKEMASLCQGFSTHTTND</sequence>
<protein>
    <submittedName>
        <fullName evidence="1">Uncharacterized protein</fullName>
    </submittedName>
</protein>
<reference evidence="1 2" key="1">
    <citation type="journal article" date="2024" name="G3 (Bethesda)">
        <title>Genome assembly of Hibiscus sabdariffa L. provides insights into metabolisms of medicinal natural products.</title>
        <authorList>
            <person name="Kim T."/>
        </authorList>
    </citation>
    <scope>NUCLEOTIDE SEQUENCE [LARGE SCALE GENOMIC DNA]</scope>
    <source>
        <strain evidence="1">TK-2024</strain>
        <tissue evidence="1">Old leaves</tissue>
    </source>
</reference>